<dbReference type="InterPro" id="IPR015915">
    <property type="entry name" value="Kelch-typ_b-propeller"/>
</dbReference>
<dbReference type="SUPFAM" id="SSF117281">
    <property type="entry name" value="Kelch motif"/>
    <property type="match status" value="1"/>
</dbReference>
<evidence type="ECO:0000256" key="1">
    <source>
        <dbReference type="SAM" id="MobiDB-lite"/>
    </source>
</evidence>
<feature type="compositionally biased region" description="Basic and acidic residues" evidence="1">
    <location>
        <begin position="79"/>
        <end position="96"/>
    </location>
</feature>
<dbReference type="InterPro" id="IPR006652">
    <property type="entry name" value="Kelch_1"/>
</dbReference>
<organism evidence="3">
    <name type="scientific">Rhizophora mucronata</name>
    <name type="common">Asiatic mangrove</name>
    <dbReference type="NCBI Taxonomy" id="61149"/>
    <lineage>
        <taxon>Eukaryota</taxon>
        <taxon>Viridiplantae</taxon>
        <taxon>Streptophyta</taxon>
        <taxon>Embryophyta</taxon>
        <taxon>Tracheophyta</taxon>
        <taxon>Spermatophyta</taxon>
        <taxon>Magnoliopsida</taxon>
        <taxon>eudicotyledons</taxon>
        <taxon>Gunneridae</taxon>
        <taxon>Pentapetalae</taxon>
        <taxon>rosids</taxon>
        <taxon>fabids</taxon>
        <taxon>Malpighiales</taxon>
        <taxon>Rhizophoraceae</taxon>
        <taxon>Rhizophora</taxon>
    </lineage>
</organism>
<dbReference type="SMART" id="SM00612">
    <property type="entry name" value="Kelch"/>
    <property type="match status" value="3"/>
</dbReference>
<proteinExistence type="predicted"/>
<dbReference type="Gene3D" id="2.120.10.80">
    <property type="entry name" value="Kelch-type beta propeller"/>
    <property type="match status" value="2"/>
</dbReference>
<evidence type="ECO:0000256" key="2">
    <source>
        <dbReference type="SAM" id="Phobius"/>
    </source>
</evidence>
<dbReference type="PANTHER" id="PTHR46773">
    <property type="match status" value="1"/>
</dbReference>
<dbReference type="PANTHER" id="PTHR46773:SF5">
    <property type="entry name" value="OS04G0487100 PROTEIN"/>
    <property type="match status" value="1"/>
</dbReference>
<evidence type="ECO:0008006" key="4">
    <source>
        <dbReference type="Google" id="ProtNLM"/>
    </source>
</evidence>
<dbReference type="AlphaFoldDB" id="A0A2P2K354"/>
<sequence>MVRATGKPRSATRLVIVCVGLLGIGLIADYLWASSSHFVASPYYLSSWARNDESLNTLIVPYKKDGVFINNATSPQHKAGAEKDKKKKKNGNDKKDAPERFLSATFADLPAPELEWEKMIASPVPRLDGAAIQIKNLLYVFAGYGTIDYVHSHVDIYNFTDNTWGGRFDMPKEMAHSHLGMVTDGRYIYVVTGQYGPQCRGPTAHTFALDTETKKWRDMPPLPVPRYAPATTLWRGRLHVMGGSKENRHTPALEHWSLAVKDGKPSDKEWRTEIPIPRGGPHRACIVVNDRLFVIGGQEGDFMAKPGSPIFKCSRRNEVVYDEVYMLDDDMKWKNLPPMPKPDSHIEFAWAIVNNSIVIAGGTTEKHPITKRMVLVGEIFQFNLNTLKWSVIGKLPYRVKTTLVGFWKGWLYFTSGQRDKGPDDPSPRKVIGEMWRTKLKLNS</sequence>
<evidence type="ECO:0000313" key="3">
    <source>
        <dbReference type="EMBL" id="MBX00154.1"/>
    </source>
</evidence>
<dbReference type="EMBL" id="GGEC01019670">
    <property type="protein sequence ID" value="MBX00154.1"/>
    <property type="molecule type" value="Transcribed_RNA"/>
</dbReference>
<accession>A0A2P2K354</accession>
<keyword evidence="2" id="KW-0812">Transmembrane</keyword>
<name>A0A2P2K354_RHIMU</name>
<reference evidence="3" key="1">
    <citation type="submission" date="2018-02" db="EMBL/GenBank/DDBJ databases">
        <title>Rhizophora mucronata_Transcriptome.</title>
        <authorList>
            <person name="Meera S.P."/>
            <person name="Sreeshan A."/>
            <person name="Augustine A."/>
        </authorList>
    </citation>
    <scope>NUCLEOTIDE SEQUENCE</scope>
    <source>
        <tissue evidence="3">Leaf</tissue>
    </source>
</reference>
<keyword evidence="2" id="KW-1133">Transmembrane helix</keyword>
<dbReference type="InterPro" id="IPR053256">
    <property type="entry name" value="Kelch_repeat-containing"/>
</dbReference>
<feature type="region of interest" description="Disordered" evidence="1">
    <location>
        <begin position="73"/>
        <end position="96"/>
    </location>
</feature>
<keyword evidence="2" id="KW-0472">Membrane</keyword>
<feature type="transmembrane region" description="Helical" evidence="2">
    <location>
        <begin position="12"/>
        <end position="33"/>
    </location>
</feature>
<dbReference type="Pfam" id="PF24681">
    <property type="entry name" value="Kelch_KLHDC2_KLHL20_DRC7"/>
    <property type="match status" value="1"/>
</dbReference>
<protein>
    <recommendedName>
        <fullName evidence="4">Kelch repeat-containing family protein</fullName>
    </recommendedName>
</protein>